<evidence type="ECO:0000256" key="6">
    <source>
        <dbReference type="SAM" id="Phobius"/>
    </source>
</evidence>
<comment type="cofactor">
    <cofactor evidence="5">
        <name>Mo-molybdopterin</name>
        <dbReference type="ChEBI" id="CHEBI:71302"/>
    </cofactor>
    <text evidence="5">Binds 1 Mo-molybdopterin (Mo-MPT) cofactor per subunit.</text>
</comment>
<keyword evidence="6" id="KW-0472">Membrane</keyword>
<dbReference type="GO" id="GO:0016672">
    <property type="term" value="F:oxidoreductase activity, acting on a sulfur group of donors, quinone or similar compound as acceptor"/>
    <property type="evidence" value="ECO:0007669"/>
    <property type="project" value="UniProtKB-UniRule"/>
</dbReference>
<feature type="binding site" evidence="5">
    <location>
        <position position="95"/>
    </location>
    <ligand>
        <name>Mo-molybdopterin</name>
        <dbReference type="ChEBI" id="CHEBI:71302"/>
    </ligand>
</feature>
<comment type="similarity">
    <text evidence="5">Belongs to the MsrP family.</text>
</comment>
<dbReference type="InterPro" id="IPR036374">
    <property type="entry name" value="OxRdtase_Mopterin-bd_sf"/>
</dbReference>
<dbReference type="EC" id="1.8.5.-" evidence="5"/>
<evidence type="ECO:0000256" key="4">
    <source>
        <dbReference type="ARBA" id="ARBA00023002"/>
    </source>
</evidence>
<feature type="domain" description="Oxidoreductase molybdopterin-binding" evidence="7">
    <location>
        <begin position="113"/>
        <end position="274"/>
    </location>
</feature>
<dbReference type="Pfam" id="PF00174">
    <property type="entry name" value="Oxidored_molyb"/>
    <property type="match status" value="1"/>
</dbReference>
<dbReference type="HAMAP" id="MF_01206">
    <property type="entry name" value="MsrP"/>
    <property type="match status" value="1"/>
</dbReference>
<dbReference type="Gene3D" id="3.90.420.10">
    <property type="entry name" value="Oxidoreductase, molybdopterin-binding domain"/>
    <property type="match status" value="1"/>
</dbReference>
<evidence type="ECO:0000259" key="7">
    <source>
        <dbReference type="Pfam" id="PF00174"/>
    </source>
</evidence>
<comment type="subunit">
    <text evidence="5">Heterodimer of a catalytic subunit (MsrP) and a heme-binding subunit (MsrQ).</text>
</comment>
<name>A0A2P5TLT9_9GAMM</name>
<dbReference type="OrthoDB" id="9795587at2"/>
<organism evidence="8 9">
    <name type="scientific">Oceanisphaera arctica</name>
    <dbReference type="NCBI Taxonomy" id="641510"/>
    <lineage>
        <taxon>Bacteria</taxon>
        <taxon>Pseudomonadati</taxon>
        <taxon>Pseudomonadota</taxon>
        <taxon>Gammaproteobacteria</taxon>
        <taxon>Aeromonadales</taxon>
        <taxon>Aeromonadaceae</taxon>
        <taxon>Oceanisphaera</taxon>
    </lineage>
</organism>
<comment type="caution">
    <text evidence="8">The sequence shown here is derived from an EMBL/GenBank/DDBJ whole genome shotgun (WGS) entry which is preliminary data.</text>
</comment>
<feature type="binding site" evidence="5">
    <location>
        <begin position="98"/>
        <end position="99"/>
    </location>
    <ligand>
        <name>Mo-molybdopterin</name>
        <dbReference type="ChEBI" id="CHEBI:71302"/>
    </ligand>
</feature>
<dbReference type="Proteomes" id="UP000242231">
    <property type="component" value="Unassembled WGS sequence"/>
</dbReference>
<dbReference type="InterPro" id="IPR006311">
    <property type="entry name" value="TAT_signal"/>
</dbReference>
<comment type="catalytic activity">
    <reaction evidence="5">
        <text>L-methionyl-[protein] + a quinone + H2O = L-methionyl-(R)-S-oxide-[protein] + a quinol</text>
        <dbReference type="Rhea" id="RHEA:51296"/>
        <dbReference type="Rhea" id="RHEA-COMP:12313"/>
        <dbReference type="Rhea" id="RHEA-COMP:12314"/>
        <dbReference type="ChEBI" id="CHEBI:15377"/>
        <dbReference type="ChEBI" id="CHEBI:16044"/>
        <dbReference type="ChEBI" id="CHEBI:24646"/>
        <dbReference type="ChEBI" id="CHEBI:45764"/>
        <dbReference type="ChEBI" id="CHEBI:132124"/>
    </reaction>
</comment>
<comment type="catalytic activity">
    <reaction evidence="5">
        <text>L-methionyl-[protein] + a quinone + H2O = L-methionyl-(S)-S-oxide-[protein] + a quinol</text>
        <dbReference type="Rhea" id="RHEA:51292"/>
        <dbReference type="Rhea" id="RHEA-COMP:12313"/>
        <dbReference type="Rhea" id="RHEA-COMP:12315"/>
        <dbReference type="ChEBI" id="CHEBI:15377"/>
        <dbReference type="ChEBI" id="CHEBI:16044"/>
        <dbReference type="ChEBI" id="CHEBI:24646"/>
        <dbReference type="ChEBI" id="CHEBI:44120"/>
        <dbReference type="ChEBI" id="CHEBI:132124"/>
    </reaction>
</comment>
<sequence>MRINNKKKSELSENQVTPEPIYRQRRQILRGLGLGLGAAALSGPASAGFLGSLLGDKESAPSAGVATTTPLTFERPDAYRLAIPQTAERVATSYNNFYEFGADKSDPVRYAQQFKTQPWTLTISGEVDRPQTLDVWEWMEKQQLEERIYRHRCVEAWSMVIPWLGVPLADIIKAAGPTSKAKYVAFETLYDPEQMRGQASRFTGGGIDYPYVEGLRLDEAMNPLAMLAVGMYGKTLPPQNGAPIRLVVPWKYGFKGIKSIVRIHLTDRQPPTTWNQLASYEYGFYANVNPEVDHPRWSQASERVIAEGGLFGSERQPTLMFNGYEDEVASLYRGMDLRKFY</sequence>
<dbReference type="PANTHER" id="PTHR43032:SF3">
    <property type="entry name" value="PROTEIN-METHIONINE-SULFOXIDE REDUCTASE CATALYTIC SUBUNIT MSRP"/>
    <property type="match status" value="1"/>
</dbReference>
<dbReference type="GO" id="GO:0046872">
    <property type="term" value="F:metal ion binding"/>
    <property type="evidence" value="ECO:0007669"/>
    <property type="project" value="UniProtKB-KW"/>
</dbReference>
<evidence type="ECO:0000256" key="3">
    <source>
        <dbReference type="ARBA" id="ARBA00022729"/>
    </source>
</evidence>
<keyword evidence="3 5" id="KW-0732">Signal</keyword>
<dbReference type="InterPro" id="IPR022867">
    <property type="entry name" value="MsrP"/>
</dbReference>
<feature type="transmembrane region" description="Helical" evidence="6">
    <location>
        <begin position="32"/>
        <end position="54"/>
    </location>
</feature>
<evidence type="ECO:0000256" key="2">
    <source>
        <dbReference type="ARBA" id="ARBA00022723"/>
    </source>
</evidence>
<dbReference type="AlphaFoldDB" id="A0A2P5TLT9"/>
<dbReference type="GO" id="GO:0030091">
    <property type="term" value="P:protein repair"/>
    <property type="evidence" value="ECO:0007669"/>
    <property type="project" value="UniProtKB-UniRule"/>
</dbReference>
<evidence type="ECO:0000313" key="8">
    <source>
        <dbReference type="EMBL" id="PPL16303.1"/>
    </source>
</evidence>
<keyword evidence="6" id="KW-0812">Transmembrane</keyword>
<feature type="binding site" evidence="5">
    <location>
        <position position="153"/>
    </location>
    <ligand>
        <name>Mo-molybdopterin</name>
        <dbReference type="ChEBI" id="CHEBI:71302"/>
    </ligand>
    <ligandPart>
        <name>Mo</name>
        <dbReference type="ChEBI" id="CHEBI:28685"/>
    </ligandPart>
</feature>
<accession>A0A2P5TLT9</accession>
<feature type="binding site" evidence="5">
    <location>
        <begin position="256"/>
        <end position="258"/>
    </location>
    <ligand>
        <name>Mo-molybdopterin</name>
        <dbReference type="ChEBI" id="CHEBI:71302"/>
    </ligand>
</feature>
<proteinExistence type="inferred from homology"/>
<evidence type="ECO:0000313" key="9">
    <source>
        <dbReference type="Proteomes" id="UP000242231"/>
    </source>
</evidence>
<comment type="function">
    <text evidence="5">Part of the MsrPQ system that repairs oxidized periplasmic proteins containing methionine sulfoxide residues (Met-O), using respiratory chain electrons. Thus protects these proteins from oxidative-stress damage caused by reactive species of oxygen and chlorine generated by the host defense mechanisms. MsrPQ is essential for the maintenance of envelope integrity under bleach stress, rescuing a wide series of structurally unrelated periplasmic proteins from methionine oxidation. The catalytic subunit MsrP is non-stereospecific, being able to reduce both (R-) and (S-) diastereoisomers of methionine sulfoxide.</text>
</comment>
<dbReference type="PANTHER" id="PTHR43032">
    <property type="entry name" value="PROTEIN-METHIONINE-SULFOXIDE REDUCTASE"/>
    <property type="match status" value="1"/>
</dbReference>
<evidence type="ECO:0000256" key="5">
    <source>
        <dbReference type="HAMAP-Rule" id="MF_01206"/>
    </source>
</evidence>
<dbReference type="SUPFAM" id="SSF56524">
    <property type="entry name" value="Oxidoreductase molybdopterin-binding domain"/>
    <property type="match status" value="1"/>
</dbReference>
<keyword evidence="2 5" id="KW-0479">Metal-binding</keyword>
<comment type="PTM">
    <text evidence="5">Predicted to be exported by the Tat system. The position of the signal peptide cleavage has not been experimentally proven.</text>
</comment>
<gene>
    <name evidence="5" type="primary">msrP</name>
    <name evidence="8" type="ORF">UN63_09555</name>
</gene>
<feature type="binding site" evidence="5">
    <location>
        <position position="245"/>
    </location>
    <ligand>
        <name>Mo-molybdopterin</name>
        <dbReference type="ChEBI" id="CHEBI:71302"/>
    </ligand>
</feature>
<keyword evidence="1 5" id="KW-0500">Molybdenum</keyword>
<keyword evidence="6" id="KW-1133">Transmembrane helix</keyword>
<protein>
    <recommendedName>
        <fullName evidence="5">Protein-methionine-sulfoxide reductase catalytic subunit MsrP</fullName>
        <ecNumber evidence="5">1.8.5.-</ecNumber>
    </recommendedName>
</protein>
<reference evidence="9" key="1">
    <citation type="submission" date="2016-11" db="EMBL/GenBank/DDBJ databases">
        <authorList>
            <person name="Sisinthy S."/>
            <person name="Ara S."/>
            <person name="Gundlapally S.R."/>
        </authorList>
    </citation>
    <scope>NUCLEOTIDE SEQUENCE [LARGE SCALE GENOMIC DNA]</scope>
    <source>
        <strain evidence="9">V1-41</strain>
    </source>
</reference>
<dbReference type="NCBIfam" id="NF003767">
    <property type="entry name" value="PRK05363.1"/>
    <property type="match status" value="1"/>
</dbReference>
<feature type="binding site" evidence="5">
    <location>
        <position position="240"/>
    </location>
    <ligand>
        <name>Mo-molybdopterin</name>
        <dbReference type="ChEBI" id="CHEBI:71302"/>
    </ligand>
</feature>
<dbReference type="EMBL" id="MPZM01000017">
    <property type="protein sequence ID" value="PPL16303.1"/>
    <property type="molecule type" value="Genomic_DNA"/>
</dbReference>
<dbReference type="InterPro" id="IPR000572">
    <property type="entry name" value="OxRdtase_Mopterin-bd_dom"/>
</dbReference>
<dbReference type="PROSITE" id="PS51318">
    <property type="entry name" value="TAT"/>
    <property type="match status" value="1"/>
</dbReference>
<dbReference type="GO" id="GO:0043546">
    <property type="term" value="F:molybdopterin cofactor binding"/>
    <property type="evidence" value="ECO:0007669"/>
    <property type="project" value="UniProtKB-UniRule"/>
</dbReference>
<keyword evidence="9" id="KW-1185">Reference proteome</keyword>
<feature type="binding site" evidence="5">
    <location>
        <position position="188"/>
    </location>
    <ligand>
        <name>Mo-molybdopterin</name>
        <dbReference type="ChEBI" id="CHEBI:71302"/>
    </ligand>
</feature>
<dbReference type="RefSeq" id="WP_104486535.1">
    <property type="nucleotide sequence ID" value="NZ_BMYB01000028.1"/>
</dbReference>
<keyword evidence="4 5" id="KW-0560">Oxidoreductase</keyword>
<evidence type="ECO:0000256" key="1">
    <source>
        <dbReference type="ARBA" id="ARBA00022505"/>
    </source>
</evidence>